<dbReference type="Proteomes" id="UP000769780">
    <property type="component" value="Unassembled WGS sequence"/>
</dbReference>
<feature type="domain" description="EamA" evidence="8">
    <location>
        <begin position="149"/>
        <end position="284"/>
    </location>
</feature>
<evidence type="ECO:0000256" key="5">
    <source>
        <dbReference type="ARBA" id="ARBA00022989"/>
    </source>
</evidence>
<evidence type="ECO:0000256" key="6">
    <source>
        <dbReference type="ARBA" id="ARBA00023136"/>
    </source>
</evidence>
<evidence type="ECO:0000259" key="8">
    <source>
        <dbReference type="Pfam" id="PF00892"/>
    </source>
</evidence>
<feature type="domain" description="EamA" evidence="8">
    <location>
        <begin position="3"/>
        <end position="135"/>
    </location>
</feature>
<dbReference type="PANTHER" id="PTHR42920">
    <property type="entry name" value="OS03G0707200 PROTEIN-RELATED"/>
    <property type="match status" value="1"/>
</dbReference>
<evidence type="ECO:0000313" key="10">
    <source>
        <dbReference type="Proteomes" id="UP000769780"/>
    </source>
</evidence>
<name>A0ABS7K002_9BACI</name>
<keyword evidence="6 7" id="KW-0472">Membrane</keyword>
<feature type="transmembrane region" description="Helical" evidence="7">
    <location>
        <begin position="38"/>
        <end position="54"/>
    </location>
</feature>
<organism evidence="9 10">
    <name type="scientific">Mesobacillus maritimus</name>
    <dbReference type="NCBI Taxonomy" id="1643336"/>
    <lineage>
        <taxon>Bacteria</taxon>
        <taxon>Bacillati</taxon>
        <taxon>Bacillota</taxon>
        <taxon>Bacilli</taxon>
        <taxon>Bacillales</taxon>
        <taxon>Bacillaceae</taxon>
        <taxon>Mesobacillus</taxon>
    </lineage>
</organism>
<evidence type="ECO:0000256" key="3">
    <source>
        <dbReference type="ARBA" id="ARBA00022475"/>
    </source>
</evidence>
<dbReference type="InterPro" id="IPR037185">
    <property type="entry name" value="EmrE-like"/>
</dbReference>
<dbReference type="RefSeq" id="WP_221870655.1">
    <property type="nucleotide sequence ID" value="NZ_JACWFH010000005.1"/>
</dbReference>
<feature type="transmembrane region" description="Helical" evidence="7">
    <location>
        <begin position="242"/>
        <end position="261"/>
    </location>
</feature>
<evidence type="ECO:0000256" key="2">
    <source>
        <dbReference type="ARBA" id="ARBA00007362"/>
    </source>
</evidence>
<dbReference type="EMBL" id="JACWFH010000005">
    <property type="protein sequence ID" value="MBY0095575.1"/>
    <property type="molecule type" value="Genomic_DNA"/>
</dbReference>
<evidence type="ECO:0000256" key="7">
    <source>
        <dbReference type="SAM" id="Phobius"/>
    </source>
</evidence>
<dbReference type="InterPro" id="IPR051258">
    <property type="entry name" value="Diverse_Substrate_Transporter"/>
</dbReference>
<feature type="transmembrane region" description="Helical" evidence="7">
    <location>
        <begin position="148"/>
        <end position="167"/>
    </location>
</feature>
<dbReference type="Pfam" id="PF00892">
    <property type="entry name" value="EamA"/>
    <property type="match status" value="2"/>
</dbReference>
<keyword evidence="10" id="KW-1185">Reference proteome</keyword>
<evidence type="ECO:0000256" key="1">
    <source>
        <dbReference type="ARBA" id="ARBA00004651"/>
    </source>
</evidence>
<reference evidence="9 10" key="1">
    <citation type="submission" date="2020-07" db="EMBL/GenBank/DDBJ databases">
        <title>Fungal Genomes of the International Space Station.</title>
        <authorList>
            <person name="Seuylemezian A."/>
            <person name="Singh N.K."/>
            <person name="Wood J."/>
            <person name="Venkateswaran K."/>
        </authorList>
    </citation>
    <scope>NUCLEOTIDE SEQUENCE [LARGE SCALE GENOMIC DNA]</scope>
    <source>
        <strain evidence="9 10">PL-B2</strain>
    </source>
</reference>
<feature type="transmembrane region" description="Helical" evidence="7">
    <location>
        <begin position="66"/>
        <end position="85"/>
    </location>
</feature>
<comment type="caution">
    <text evidence="9">The sequence shown here is derived from an EMBL/GenBank/DDBJ whole genome shotgun (WGS) entry which is preliminary data.</text>
</comment>
<comment type="similarity">
    <text evidence="2">Belongs to the EamA transporter family.</text>
</comment>
<evidence type="ECO:0000256" key="4">
    <source>
        <dbReference type="ARBA" id="ARBA00022692"/>
    </source>
</evidence>
<sequence>MKRGMGLLVLATILWGGNYICGRYLSEAMPSTLLNTTRWGISTLILVGLLNLNKKKLPIVTMWKEFSILGFTGIFAFSTLTYMALGNISVSQAGMISSGIPISILLFTPFILKEKVSMRAWIGAGISILGVIVLFLGKSGVAALDGSLLGNVQVVLACLAWGIYTVIGKRYGKKHDSLTLTAGSALYGTIFSAISCIGTVEPSMVSMNGTAWVSLLYVSTLASVGAYLAWNAGVKILGASQAAPYLNLLPVWTVLFGILLLKEQVSFVSWLGGFITILGALIASVNKEFISSMLHRKIAKDTQM</sequence>
<feature type="transmembrane region" description="Helical" evidence="7">
    <location>
        <begin position="119"/>
        <end position="136"/>
    </location>
</feature>
<comment type="subcellular location">
    <subcellularLocation>
        <location evidence="1">Cell membrane</location>
        <topology evidence="1">Multi-pass membrane protein</topology>
    </subcellularLocation>
</comment>
<keyword evidence="4 7" id="KW-0812">Transmembrane</keyword>
<protein>
    <submittedName>
        <fullName evidence="9">DMT family transporter</fullName>
    </submittedName>
</protein>
<proteinExistence type="inferred from homology"/>
<dbReference type="SUPFAM" id="SSF103481">
    <property type="entry name" value="Multidrug resistance efflux transporter EmrE"/>
    <property type="match status" value="2"/>
</dbReference>
<gene>
    <name evidence="9" type="ORF">H0185_01910</name>
</gene>
<feature type="transmembrane region" description="Helical" evidence="7">
    <location>
        <begin position="267"/>
        <end position="286"/>
    </location>
</feature>
<dbReference type="InterPro" id="IPR000620">
    <property type="entry name" value="EamA_dom"/>
</dbReference>
<accession>A0ABS7K002</accession>
<keyword evidence="3" id="KW-1003">Cell membrane</keyword>
<dbReference type="PANTHER" id="PTHR42920:SF5">
    <property type="entry name" value="EAMA DOMAIN-CONTAINING PROTEIN"/>
    <property type="match status" value="1"/>
</dbReference>
<evidence type="ECO:0000313" key="9">
    <source>
        <dbReference type="EMBL" id="MBY0095575.1"/>
    </source>
</evidence>
<feature type="transmembrane region" description="Helical" evidence="7">
    <location>
        <begin position="91"/>
        <end position="112"/>
    </location>
</feature>
<feature type="transmembrane region" description="Helical" evidence="7">
    <location>
        <begin position="212"/>
        <end position="230"/>
    </location>
</feature>
<keyword evidence="5 7" id="KW-1133">Transmembrane helix</keyword>
<feature type="transmembrane region" description="Helical" evidence="7">
    <location>
        <begin position="179"/>
        <end position="200"/>
    </location>
</feature>